<dbReference type="InterPro" id="IPR000210">
    <property type="entry name" value="BTB/POZ_dom"/>
</dbReference>
<keyword evidence="4" id="KW-1185">Reference proteome</keyword>
<protein>
    <recommendedName>
        <fullName evidence="2">BTB domain-containing protein</fullName>
    </recommendedName>
</protein>
<gene>
    <name evidence="3" type="ORF">L202_03342</name>
</gene>
<feature type="domain" description="BTB" evidence="2">
    <location>
        <begin position="31"/>
        <end position="75"/>
    </location>
</feature>
<dbReference type="InterPro" id="IPR011333">
    <property type="entry name" value="SKP1/BTB/POZ_sf"/>
</dbReference>
<organism evidence="3 4">
    <name type="scientific">Cryptococcus amylolentus CBS 6039</name>
    <dbReference type="NCBI Taxonomy" id="1295533"/>
    <lineage>
        <taxon>Eukaryota</taxon>
        <taxon>Fungi</taxon>
        <taxon>Dikarya</taxon>
        <taxon>Basidiomycota</taxon>
        <taxon>Agaricomycotina</taxon>
        <taxon>Tremellomycetes</taxon>
        <taxon>Tremellales</taxon>
        <taxon>Cryptococcaceae</taxon>
        <taxon>Cryptococcus</taxon>
    </lineage>
</organism>
<evidence type="ECO:0000256" key="1">
    <source>
        <dbReference type="SAM" id="MobiDB-lite"/>
    </source>
</evidence>
<reference evidence="3 4" key="1">
    <citation type="submission" date="2016-06" db="EMBL/GenBank/DDBJ databases">
        <title>Evolution of pathogenesis and genome organization in the Tremellales.</title>
        <authorList>
            <person name="Cuomo C."/>
            <person name="Litvintseva A."/>
            <person name="Heitman J."/>
            <person name="Chen Y."/>
            <person name="Sun S."/>
            <person name="Springer D."/>
            <person name="Dromer F."/>
            <person name="Young S."/>
            <person name="Zeng Q."/>
            <person name="Chapman S."/>
            <person name="Gujja S."/>
            <person name="Saif S."/>
            <person name="Birren B."/>
        </authorList>
    </citation>
    <scope>NUCLEOTIDE SEQUENCE [LARGE SCALE GENOMIC DNA]</scope>
    <source>
        <strain evidence="3 4">CBS 6039</strain>
    </source>
</reference>
<evidence type="ECO:0000259" key="2">
    <source>
        <dbReference type="Pfam" id="PF00651"/>
    </source>
</evidence>
<sequence length="109" mass="12175">MGDIDKAEIKVHPDWKDEVPNANGDTDPIATTVTLVSSDEVHFHVPRYLLMANSPVLKDMLSVRTTNNSQKVEFSDDAPNLLPPLHFTSPSSSEKMARSLWRKSTRRGS</sequence>
<dbReference type="Proteomes" id="UP000094065">
    <property type="component" value="Unassembled WGS sequence"/>
</dbReference>
<name>A0A1E3HT64_9TREE</name>
<dbReference type="AlphaFoldDB" id="A0A1E3HT64"/>
<dbReference type="Pfam" id="PF00651">
    <property type="entry name" value="BTB"/>
    <property type="match status" value="1"/>
</dbReference>
<proteinExistence type="predicted"/>
<dbReference type="Gene3D" id="3.30.710.10">
    <property type="entry name" value="Potassium Channel Kv1.1, Chain A"/>
    <property type="match status" value="1"/>
</dbReference>
<comment type="caution">
    <text evidence="3">The sequence shown here is derived from an EMBL/GenBank/DDBJ whole genome shotgun (WGS) entry which is preliminary data.</text>
</comment>
<evidence type="ECO:0000313" key="3">
    <source>
        <dbReference type="EMBL" id="ODN79335.1"/>
    </source>
</evidence>
<dbReference type="EMBL" id="AWGJ01000005">
    <property type="protein sequence ID" value="ODN79335.1"/>
    <property type="molecule type" value="Genomic_DNA"/>
</dbReference>
<dbReference type="OrthoDB" id="2574774at2759"/>
<feature type="compositionally biased region" description="Basic residues" evidence="1">
    <location>
        <begin position="100"/>
        <end position="109"/>
    </location>
</feature>
<dbReference type="GeneID" id="30154651"/>
<accession>A0A1E3HT64</accession>
<feature type="region of interest" description="Disordered" evidence="1">
    <location>
        <begin position="71"/>
        <end position="109"/>
    </location>
</feature>
<dbReference type="RefSeq" id="XP_018994182.1">
    <property type="nucleotide sequence ID" value="XM_019137156.1"/>
</dbReference>
<evidence type="ECO:0000313" key="4">
    <source>
        <dbReference type="Proteomes" id="UP000094065"/>
    </source>
</evidence>